<dbReference type="InterPro" id="IPR000887">
    <property type="entry name" value="Aldlse_KDPG_KHG"/>
</dbReference>
<evidence type="ECO:0000313" key="6">
    <source>
        <dbReference type="EMBL" id="QHI68796.1"/>
    </source>
</evidence>
<dbReference type="PROSITE" id="PS00160">
    <property type="entry name" value="ALDOLASE_KDPG_KHG_2"/>
    <property type="match status" value="1"/>
</dbReference>
<reference evidence="6 7" key="1">
    <citation type="submission" date="2020-01" db="EMBL/GenBank/DDBJ databases">
        <title>Ponticoccus aerotolerans gen. nov., sp. nov., an anaerobic bacterium and proposal of Ponticoccusceae fam. nov., Ponticoccusles ord. nov. and Ponticoccuse classis nov. in the phylum Kiritimatiellaeota.</title>
        <authorList>
            <person name="Zhou L.Y."/>
            <person name="Du Z.J."/>
        </authorList>
    </citation>
    <scope>NUCLEOTIDE SEQUENCE [LARGE SCALE GENOMIC DNA]</scope>
    <source>
        <strain evidence="6 7">S-5007</strain>
    </source>
</reference>
<evidence type="ECO:0000256" key="4">
    <source>
        <dbReference type="ARBA" id="ARBA00023239"/>
    </source>
</evidence>
<organism evidence="6 7">
    <name type="scientific">Tichowtungia aerotolerans</name>
    <dbReference type="NCBI Taxonomy" id="2697043"/>
    <lineage>
        <taxon>Bacteria</taxon>
        <taxon>Pseudomonadati</taxon>
        <taxon>Kiritimatiellota</taxon>
        <taxon>Tichowtungiia</taxon>
        <taxon>Tichowtungiales</taxon>
        <taxon>Tichowtungiaceae</taxon>
        <taxon>Tichowtungia</taxon>
    </lineage>
</organism>
<keyword evidence="7" id="KW-1185">Reference proteome</keyword>
<evidence type="ECO:0000313" key="7">
    <source>
        <dbReference type="Proteomes" id="UP000464954"/>
    </source>
</evidence>
<protein>
    <submittedName>
        <fullName evidence="6">Bifunctional 4-hydroxy-2-oxoglutarate aldolase/2-dehydro-3-deoxy-phosphogluconate aldolase</fullName>
        <ecNumber evidence="6">4.1.2.14</ecNumber>
        <ecNumber evidence="6">4.1.3.16</ecNumber>
    </submittedName>
</protein>
<accession>A0A6P1MB59</accession>
<name>A0A6P1MB59_9BACT</name>
<sequence length="211" mass="22201">MLNELLKRPVIPVIVIEDANDAEPLAEALLKGGMDVIEVTCRTAAAPEALARIKKSFPGMLLGAGTVVTPDQAKMCIDTGVSFGLAPGLNPDTVKFFQDHSTLFIPGVMTPSEIEKGLSLGLKMLKFFPAGAAGGVNMLKNLAAPYGPLGVKFCPTGGVNLDNMQEWLSQPVVSAIGGSWLATKQQIADKQWDVITDQVKAALAKAAELAD</sequence>
<evidence type="ECO:0000256" key="2">
    <source>
        <dbReference type="ARBA" id="ARBA00006906"/>
    </source>
</evidence>
<comment type="subunit">
    <text evidence="3">Homotrimer.</text>
</comment>
<comment type="similarity">
    <text evidence="2">Belongs to the KHG/KDPG aldolase family.</text>
</comment>
<dbReference type="EC" id="4.1.3.16" evidence="6"/>
<dbReference type="SUPFAM" id="SSF51569">
    <property type="entry name" value="Aldolase"/>
    <property type="match status" value="1"/>
</dbReference>
<dbReference type="EC" id="4.1.2.14" evidence="6"/>
<keyword evidence="4 6" id="KW-0456">Lyase</keyword>
<dbReference type="InterPro" id="IPR013785">
    <property type="entry name" value="Aldolase_TIM"/>
</dbReference>
<dbReference type="Gene3D" id="3.20.20.70">
    <property type="entry name" value="Aldolase class I"/>
    <property type="match status" value="1"/>
</dbReference>
<dbReference type="Pfam" id="PF01081">
    <property type="entry name" value="Aldolase"/>
    <property type="match status" value="1"/>
</dbReference>
<dbReference type="CDD" id="cd00452">
    <property type="entry name" value="KDPG_aldolase"/>
    <property type="match status" value="1"/>
</dbReference>
<dbReference type="InterPro" id="IPR031338">
    <property type="entry name" value="KDPG/KHG_AS_2"/>
</dbReference>
<evidence type="ECO:0000256" key="5">
    <source>
        <dbReference type="ARBA" id="ARBA00023277"/>
    </source>
</evidence>
<dbReference type="PANTHER" id="PTHR30246">
    <property type="entry name" value="2-KETO-3-DEOXY-6-PHOSPHOGLUCONATE ALDOLASE"/>
    <property type="match status" value="1"/>
</dbReference>
<dbReference type="NCBIfam" id="TIGR01182">
    <property type="entry name" value="eda"/>
    <property type="match status" value="1"/>
</dbReference>
<keyword evidence="5" id="KW-0119">Carbohydrate metabolism</keyword>
<dbReference type="RefSeq" id="WP_160627458.1">
    <property type="nucleotide sequence ID" value="NZ_CP047593.1"/>
</dbReference>
<evidence type="ECO:0000256" key="3">
    <source>
        <dbReference type="ARBA" id="ARBA00011233"/>
    </source>
</evidence>
<dbReference type="GO" id="GO:0008700">
    <property type="term" value="F:(R,S)-4-hydroxy-2-oxoglutarate aldolase activity"/>
    <property type="evidence" value="ECO:0007669"/>
    <property type="project" value="UniProtKB-EC"/>
</dbReference>
<proteinExistence type="inferred from homology"/>
<dbReference type="AlphaFoldDB" id="A0A6P1MB59"/>
<comment type="pathway">
    <text evidence="1">Carbohydrate acid metabolism.</text>
</comment>
<dbReference type="KEGG" id="taer:GT409_04810"/>
<dbReference type="PANTHER" id="PTHR30246:SF1">
    <property type="entry name" value="2-DEHYDRO-3-DEOXY-6-PHOSPHOGALACTONATE ALDOLASE-RELATED"/>
    <property type="match status" value="1"/>
</dbReference>
<gene>
    <name evidence="6" type="primary">eda</name>
    <name evidence="6" type="ORF">GT409_04810</name>
</gene>
<dbReference type="EMBL" id="CP047593">
    <property type="protein sequence ID" value="QHI68796.1"/>
    <property type="molecule type" value="Genomic_DNA"/>
</dbReference>
<dbReference type="Proteomes" id="UP000464954">
    <property type="component" value="Chromosome"/>
</dbReference>
<evidence type="ECO:0000256" key="1">
    <source>
        <dbReference type="ARBA" id="ARBA00004761"/>
    </source>
</evidence>
<dbReference type="GO" id="GO:0008675">
    <property type="term" value="F:2-dehydro-3-deoxy-phosphogluconate aldolase activity"/>
    <property type="evidence" value="ECO:0007669"/>
    <property type="project" value="UniProtKB-EC"/>
</dbReference>